<protein>
    <submittedName>
        <fullName evidence="1">Uncharacterized protein</fullName>
    </submittedName>
</protein>
<dbReference type="Proteomes" id="UP001322664">
    <property type="component" value="Chromosome"/>
</dbReference>
<dbReference type="EMBL" id="CP137624">
    <property type="protein sequence ID" value="WPK12116.1"/>
    <property type="molecule type" value="Genomic_DNA"/>
</dbReference>
<reference evidence="1 2" key="1">
    <citation type="submission" date="2023-09" db="EMBL/GenBank/DDBJ databases">
        <authorList>
            <person name="Page C.A."/>
            <person name="Perez-Diaz I.M."/>
        </authorList>
    </citation>
    <scope>NUCLEOTIDE SEQUENCE [LARGE SCALE GENOMIC DNA]</scope>
    <source>
        <strain evidence="1 2">Ll15</strain>
    </source>
</reference>
<name>A0ABZ0RXV0_9BACI</name>
<evidence type="ECO:0000313" key="1">
    <source>
        <dbReference type="EMBL" id="WPK12116.1"/>
    </source>
</evidence>
<proteinExistence type="predicted"/>
<dbReference type="RefSeq" id="WP_319836921.1">
    <property type="nucleotide sequence ID" value="NZ_CP137624.1"/>
</dbReference>
<evidence type="ECO:0000313" key="2">
    <source>
        <dbReference type="Proteomes" id="UP001322664"/>
    </source>
</evidence>
<accession>A0ABZ0RXV0</accession>
<sequence length="124" mass="14525">MITIGESFELLLETLKHSNSNVLTLSDELIEYYLLEEFAIEAPAYLSKFTLDRLSNEGIIDEEILGKCRELQSVYFLVDQIKVWNSPSIKKSSEWKEIFSLSDQICELIHKKWTDEEIEYLKTL</sequence>
<organism evidence="1 2">
    <name type="scientific">Lysinibacillus louembei</name>
    <dbReference type="NCBI Taxonomy" id="1470088"/>
    <lineage>
        <taxon>Bacteria</taxon>
        <taxon>Bacillati</taxon>
        <taxon>Bacillota</taxon>
        <taxon>Bacilli</taxon>
        <taxon>Bacillales</taxon>
        <taxon>Bacillaceae</taxon>
        <taxon>Lysinibacillus</taxon>
    </lineage>
</organism>
<keyword evidence="2" id="KW-1185">Reference proteome</keyword>
<gene>
    <name evidence="1" type="ORF">R6U77_00060</name>
</gene>